<keyword evidence="3" id="KW-1185">Reference proteome</keyword>
<dbReference type="STRING" id="282683.SAMN04488105_111211"/>
<feature type="region of interest" description="Disordered" evidence="1">
    <location>
        <begin position="226"/>
        <end position="263"/>
    </location>
</feature>
<protein>
    <submittedName>
        <fullName evidence="2">Uncharacterized protein</fullName>
    </submittedName>
</protein>
<sequence>MRGLKQRQFLKDPRYRSVIWIDPTQVRLQLGSKWPVGRERLNRLERFVPGALLGPLRAPIKHAEPFAIPAHHFSAAMLVRETQRYRRIADALDHADALQDSLWFHQMRTQLRDTGAAYYKTRALRSEAEILAFLREDLLGLVESMRENGFDGSRTGYESTAVIMADGSLCKTGSGNHRFCIAKLIGLDRFPLQVVGAHEGWVKTHLPPSPTVEDVLALLPAVEAHNSAPAPAGDHVTPAPEAPHGTARPRRAGSRSANGHGAG</sequence>
<evidence type="ECO:0000313" key="2">
    <source>
        <dbReference type="EMBL" id="SDF04963.1"/>
    </source>
</evidence>
<dbReference type="EMBL" id="FNAV01000011">
    <property type="protein sequence ID" value="SDF04963.1"/>
    <property type="molecule type" value="Genomic_DNA"/>
</dbReference>
<dbReference type="Proteomes" id="UP000198994">
    <property type="component" value="Unassembled WGS sequence"/>
</dbReference>
<accession>A0A1G7HX90</accession>
<gene>
    <name evidence="2" type="ORF">SAMN04488105_111211</name>
</gene>
<name>A0A1G7HX90_9RHOB</name>
<organism evidence="2 3">
    <name type="scientific">Salipiger thiooxidans</name>
    <dbReference type="NCBI Taxonomy" id="282683"/>
    <lineage>
        <taxon>Bacteria</taxon>
        <taxon>Pseudomonadati</taxon>
        <taxon>Pseudomonadota</taxon>
        <taxon>Alphaproteobacteria</taxon>
        <taxon>Rhodobacterales</taxon>
        <taxon>Roseobacteraceae</taxon>
        <taxon>Salipiger</taxon>
    </lineage>
</organism>
<dbReference type="OrthoDB" id="7848986at2"/>
<dbReference type="RefSeq" id="WP_089961632.1">
    <property type="nucleotide sequence ID" value="NZ_FNAV01000011.1"/>
</dbReference>
<dbReference type="AlphaFoldDB" id="A0A1G7HX90"/>
<evidence type="ECO:0000313" key="3">
    <source>
        <dbReference type="Proteomes" id="UP000198994"/>
    </source>
</evidence>
<reference evidence="3" key="1">
    <citation type="submission" date="2016-10" db="EMBL/GenBank/DDBJ databases">
        <authorList>
            <person name="Varghese N."/>
            <person name="Submissions S."/>
        </authorList>
    </citation>
    <scope>NUCLEOTIDE SEQUENCE [LARGE SCALE GENOMIC DNA]</scope>
    <source>
        <strain evidence="3">DSM 10146</strain>
    </source>
</reference>
<proteinExistence type="predicted"/>
<evidence type="ECO:0000256" key="1">
    <source>
        <dbReference type="SAM" id="MobiDB-lite"/>
    </source>
</evidence>